<keyword evidence="3" id="KW-1185">Reference proteome</keyword>
<evidence type="ECO:0000313" key="3">
    <source>
        <dbReference type="Proteomes" id="UP000479000"/>
    </source>
</evidence>
<reference evidence="2 3" key="1">
    <citation type="submission" date="2020-02" db="EMBL/GenBank/DDBJ databases">
        <authorList>
            <person name="Ferguson B K."/>
        </authorList>
    </citation>
    <scope>NUCLEOTIDE SEQUENCE [LARGE SCALE GENOMIC DNA]</scope>
</reference>
<feature type="compositionally biased region" description="Basic residues" evidence="1">
    <location>
        <begin position="111"/>
        <end position="124"/>
    </location>
</feature>
<feature type="region of interest" description="Disordered" evidence="1">
    <location>
        <begin position="45"/>
        <end position="124"/>
    </location>
</feature>
<proteinExistence type="predicted"/>
<protein>
    <submittedName>
        <fullName evidence="2">Uncharacterized protein</fullName>
    </submittedName>
</protein>
<dbReference type="AlphaFoldDB" id="A0A6H5G2P2"/>
<evidence type="ECO:0000256" key="1">
    <source>
        <dbReference type="SAM" id="MobiDB-lite"/>
    </source>
</evidence>
<sequence length="124" mass="13853">MNYFTQNMTELHITKLVLKPISAVGRRRRRLTVAEAEADKLPCRQPAKCCLPRSKPSSRGSGAESKATEGTRTTAYPGSITRSTASSNRTSRTPSCSSRGSWRTRPNGGSRSRRRSRRKTTYYL</sequence>
<evidence type="ECO:0000313" key="2">
    <source>
        <dbReference type="EMBL" id="CAA9996830.1"/>
    </source>
</evidence>
<organism evidence="2 3">
    <name type="scientific">Nesidiocoris tenuis</name>
    <dbReference type="NCBI Taxonomy" id="355587"/>
    <lineage>
        <taxon>Eukaryota</taxon>
        <taxon>Metazoa</taxon>
        <taxon>Ecdysozoa</taxon>
        <taxon>Arthropoda</taxon>
        <taxon>Hexapoda</taxon>
        <taxon>Insecta</taxon>
        <taxon>Pterygota</taxon>
        <taxon>Neoptera</taxon>
        <taxon>Paraneoptera</taxon>
        <taxon>Hemiptera</taxon>
        <taxon>Heteroptera</taxon>
        <taxon>Panheteroptera</taxon>
        <taxon>Cimicomorpha</taxon>
        <taxon>Miridae</taxon>
        <taxon>Dicyphina</taxon>
        <taxon>Nesidiocoris</taxon>
    </lineage>
</organism>
<dbReference type="EMBL" id="CADCXU010005086">
    <property type="protein sequence ID" value="CAA9996830.1"/>
    <property type="molecule type" value="Genomic_DNA"/>
</dbReference>
<feature type="compositionally biased region" description="Low complexity" evidence="1">
    <location>
        <begin position="79"/>
        <end position="95"/>
    </location>
</feature>
<name>A0A6H5G2P2_9HEMI</name>
<accession>A0A6H5G2P2</accession>
<dbReference type="Proteomes" id="UP000479000">
    <property type="component" value="Unassembled WGS sequence"/>
</dbReference>
<gene>
    <name evidence="2" type="ORF">NTEN_LOCUS3244</name>
</gene>